<organism evidence="1 2">
    <name type="scientific">Paenibacillus algicola</name>
    <dbReference type="NCBI Taxonomy" id="2565926"/>
    <lineage>
        <taxon>Bacteria</taxon>
        <taxon>Bacillati</taxon>
        <taxon>Bacillota</taxon>
        <taxon>Bacilli</taxon>
        <taxon>Bacillales</taxon>
        <taxon>Paenibacillaceae</taxon>
        <taxon>Paenibacillus</taxon>
    </lineage>
</organism>
<dbReference type="AlphaFoldDB" id="A0A4P8XL50"/>
<sequence>MNLMKLCGIIPQSFLTKYMKLRMQAGKQREEHKACICIVWKSFVTKEALL</sequence>
<keyword evidence="2" id="KW-1185">Reference proteome</keyword>
<proteinExistence type="predicted"/>
<reference evidence="1 2" key="1">
    <citation type="submission" date="2019-05" db="EMBL/GenBank/DDBJ databases">
        <authorList>
            <person name="Chen C."/>
        </authorList>
    </citation>
    <scope>NUCLEOTIDE SEQUENCE [LARGE SCALE GENOMIC DNA]</scope>
    <source>
        <strain evidence="1 2">HB172198</strain>
    </source>
</reference>
<protein>
    <submittedName>
        <fullName evidence="1">Uncharacterized protein</fullName>
    </submittedName>
</protein>
<gene>
    <name evidence="1" type="ORF">E6C60_2775</name>
</gene>
<evidence type="ECO:0000313" key="2">
    <source>
        <dbReference type="Proteomes" id="UP000300879"/>
    </source>
</evidence>
<dbReference type="KEGG" id="palo:E6C60_2775"/>
<dbReference type="EMBL" id="CP040396">
    <property type="protein sequence ID" value="QCT03487.1"/>
    <property type="molecule type" value="Genomic_DNA"/>
</dbReference>
<evidence type="ECO:0000313" key="1">
    <source>
        <dbReference type="EMBL" id="QCT03487.1"/>
    </source>
</evidence>
<accession>A0A4P8XL50</accession>
<name>A0A4P8XL50_9BACL</name>
<dbReference type="Proteomes" id="UP000300879">
    <property type="component" value="Chromosome"/>
</dbReference>